<dbReference type="UniPathway" id="UPA00895"/>
<feature type="transmembrane region" description="Helical" evidence="5">
    <location>
        <begin position="111"/>
        <end position="129"/>
    </location>
</feature>
<evidence type="ECO:0000259" key="6">
    <source>
        <dbReference type="Pfam" id="PF07291"/>
    </source>
</evidence>
<dbReference type="PROSITE" id="PS51257">
    <property type="entry name" value="PROKAR_LIPOPROTEIN"/>
    <property type="match status" value="1"/>
</dbReference>
<evidence type="ECO:0000313" key="7">
    <source>
        <dbReference type="EMBL" id="SDL56772.1"/>
    </source>
</evidence>
<dbReference type="RefSeq" id="WP_092163028.1">
    <property type="nucleotide sequence ID" value="NZ_FNGA01000006.1"/>
</dbReference>
<organism evidence="7 8">
    <name type="scientific">Maridesulfovibrio ferrireducens</name>
    <dbReference type="NCBI Taxonomy" id="246191"/>
    <lineage>
        <taxon>Bacteria</taxon>
        <taxon>Pseudomonadati</taxon>
        <taxon>Thermodesulfobacteriota</taxon>
        <taxon>Desulfovibrionia</taxon>
        <taxon>Desulfovibrionales</taxon>
        <taxon>Desulfovibrionaceae</taxon>
        <taxon>Maridesulfovibrio</taxon>
    </lineage>
</organism>
<dbReference type="Proteomes" id="UP000199053">
    <property type="component" value="Unassembled WGS sequence"/>
</dbReference>
<comment type="subcellular location">
    <subcellularLocation>
        <location evidence="1">Membrane</location>
        <topology evidence="1">Multi-pass membrane protein</topology>
    </subcellularLocation>
</comment>
<dbReference type="EMBL" id="FNGA01000006">
    <property type="protein sequence ID" value="SDL56772.1"/>
    <property type="molecule type" value="Genomic_DNA"/>
</dbReference>
<feature type="transmembrane region" description="Helical" evidence="5">
    <location>
        <begin position="74"/>
        <end position="91"/>
    </location>
</feature>
<accession>A0A1G9L493</accession>
<dbReference type="Pfam" id="PF07291">
    <property type="entry name" value="MauE"/>
    <property type="match status" value="1"/>
</dbReference>
<dbReference type="OrthoDB" id="9809646at2"/>
<dbReference type="GO" id="GO:0030416">
    <property type="term" value="P:methylamine metabolic process"/>
    <property type="evidence" value="ECO:0007669"/>
    <property type="project" value="InterPro"/>
</dbReference>
<protein>
    <submittedName>
        <fullName evidence="7">Methylamine utilisation protein MauE</fullName>
    </submittedName>
</protein>
<evidence type="ECO:0000256" key="1">
    <source>
        <dbReference type="ARBA" id="ARBA00004141"/>
    </source>
</evidence>
<evidence type="ECO:0000256" key="2">
    <source>
        <dbReference type="ARBA" id="ARBA00022692"/>
    </source>
</evidence>
<feature type="transmembrane region" description="Helical" evidence="5">
    <location>
        <begin position="46"/>
        <end position="67"/>
    </location>
</feature>
<sequence>MSIKSLPRIILGLVFIVACVGKIADPAAFGEIVKNYQILPDVLVMPVAYFLPWLEFVCGALLVCGVLTETATALITAMLVLFIAVLSANLYRGIDVACGCFSTDGSFKSDMVMTIVRDVVLLVFAFLSFRFRKD</sequence>
<keyword evidence="2 5" id="KW-0812">Transmembrane</keyword>
<dbReference type="AlphaFoldDB" id="A0A1G9L493"/>
<proteinExistence type="predicted"/>
<evidence type="ECO:0000256" key="5">
    <source>
        <dbReference type="SAM" id="Phobius"/>
    </source>
</evidence>
<evidence type="ECO:0000256" key="4">
    <source>
        <dbReference type="ARBA" id="ARBA00023136"/>
    </source>
</evidence>
<dbReference type="InterPro" id="IPR009908">
    <property type="entry name" value="Methylamine_util_MauE"/>
</dbReference>
<keyword evidence="8" id="KW-1185">Reference proteome</keyword>
<name>A0A1G9L493_9BACT</name>
<feature type="domain" description="Methylamine utilisation protein MauE" evidence="6">
    <location>
        <begin position="6"/>
        <end position="128"/>
    </location>
</feature>
<dbReference type="GO" id="GO:0016020">
    <property type="term" value="C:membrane"/>
    <property type="evidence" value="ECO:0007669"/>
    <property type="project" value="UniProtKB-SubCell"/>
</dbReference>
<reference evidence="8" key="1">
    <citation type="submission" date="2016-10" db="EMBL/GenBank/DDBJ databases">
        <authorList>
            <person name="Varghese N."/>
            <person name="Submissions S."/>
        </authorList>
    </citation>
    <scope>NUCLEOTIDE SEQUENCE [LARGE SCALE GENOMIC DNA]</scope>
    <source>
        <strain evidence="8">DSM 16995</strain>
    </source>
</reference>
<evidence type="ECO:0000256" key="3">
    <source>
        <dbReference type="ARBA" id="ARBA00022989"/>
    </source>
</evidence>
<gene>
    <name evidence="7" type="ORF">SAMN05660337_3264</name>
</gene>
<keyword evidence="4 5" id="KW-0472">Membrane</keyword>
<evidence type="ECO:0000313" key="8">
    <source>
        <dbReference type="Proteomes" id="UP000199053"/>
    </source>
</evidence>
<dbReference type="STRING" id="246191.SAMN05660337_3264"/>
<keyword evidence="3 5" id="KW-1133">Transmembrane helix</keyword>